<protein>
    <submittedName>
        <fullName evidence="4">Glutathione S-transferase</fullName>
    </submittedName>
</protein>
<name>A0A104DCQ0_9BURK</name>
<dbReference type="InterPro" id="IPR050213">
    <property type="entry name" value="GST_superfamily"/>
</dbReference>
<keyword evidence="4" id="KW-0808">Transferase</keyword>
<dbReference type="InterPro" id="IPR036249">
    <property type="entry name" value="Thioredoxin-like_sf"/>
</dbReference>
<evidence type="ECO:0000313" key="5">
    <source>
        <dbReference type="Proteomes" id="UP000068016"/>
    </source>
</evidence>
<dbReference type="EMBL" id="VZOL01000043">
    <property type="protein sequence ID" value="KAB0684955.1"/>
    <property type="molecule type" value="Genomic_DNA"/>
</dbReference>
<dbReference type="GO" id="GO:0004364">
    <property type="term" value="F:glutathione transferase activity"/>
    <property type="evidence" value="ECO:0007669"/>
    <property type="project" value="TreeGrafter"/>
</dbReference>
<dbReference type="CDD" id="cd03192">
    <property type="entry name" value="GST_C_Sigma_like"/>
    <property type="match status" value="1"/>
</dbReference>
<dbReference type="InterPro" id="IPR010987">
    <property type="entry name" value="Glutathione-S-Trfase_C-like"/>
</dbReference>
<dbReference type="AlphaFoldDB" id="A0A104DCQ0"/>
<feature type="domain" description="GST N-terminal" evidence="1">
    <location>
        <begin position="1"/>
        <end position="89"/>
    </location>
</feature>
<dbReference type="SUPFAM" id="SSF52833">
    <property type="entry name" value="Thioredoxin-like"/>
    <property type="match status" value="1"/>
</dbReference>
<sequence>MRYELYYWPEIQGRGEYVRLALEAAEADYVDVARESGRGMGVSAMMRLMDSKKAECVPFAPPFLKAGDVLVGQTANILLFLGARLGLAPDDEAGRLWVHQLQLTVADFVTEIHDTHHPIGSGLYYEDQKAEAAERSADFLAHRLPKFLGYFDRVLEQNPHKGGYIAGGALSYADLSIFQLIEGLRYAFPKAMKRAERKVAGLVGLHDRVARHPPVARYLESARRIPFNDMGIFRHYPELDK</sequence>
<dbReference type="PANTHER" id="PTHR11571:SF263">
    <property type="entry name" value="GLUTATHIONE S-TRANSFERASE"/>
    <property type="match status" value="1"/>
</dbReference>
<evidence type="ECO:0000313" key="6">
    <source>
        <dbReference type="Proteomes" id="UP000473571"/>
    </source>
</evidence>
<dbReference type="PANTHER" id="PTHR11571">
    <property type="entry name" value="GLUTATHIONE S-TRANSFERASE"/>
    <property type="match status" value="1"/>
</dbReference>
<dbReference type="Proteomes" id="UP000068016">
    <property type="component" value="Unassembled WGS sequence"/>
</dbReference>
<feature type="domain" description="GST C-terminal" evidence="2">
    <location>
        <begin position="91"/>
        <end position="239"/>
    </location>
</feature>
<dbReference type="InterPro" id="IPR004046">
    <property type="entry name" value="GST_C"/>
</dbReference>
<reference evidence="3 6" key="2">
    <citation type="submission" date="2019-09" db="EMBL/GenBank/DDBJ databases">
        <title>Draft genome sequences of 48 bacterial type strains from the CCUG.</title>
        <authorList>
            <person name="Tunovic T."/>
            <person name="Pineiro-Iglesias B."/>
            <person name="Unosson C."/>
            <person name="Inganas E."/>
            <person name="Ohlen M."/>
            <person name="Cardew S."/>
            <person name="Jensie-Markopoulos S."/>
            <person name="Salva-Serra F."/>
            <person name="Jaen-Luchoro D."/>
            <person name="Karlsson R."/>
            <person name="Svensson-Stadler L."/>
            <person name="Chun J."/>
            <person name="Moore E."/>
        </authorList>
    </citation>
    <scope>NUCLEOTIDE SEQUENCE [LARGE SCALE GENOMIC DNA]</scope>
    <source>
        <strain evidence="3 6">CCUG 65687</strain>
    </source>
</reference>
<organism evidence="4 5">
    <name type="scientific">Burkholderia territorii</name>
    <dbReference type="NCBI Taxonomy" id="1503055"/>
    <lineage>
        <taxon>Bacteria</taxon>
        <taxon>Pseudomonadati</taxon>
        <taxon>Pseudomonadota</taxon>
        <taxon>Betaproteobacteria</taxon>
        <taxon>Burkholderiales</taxon>
        <taxon>Burkholderiaceae</taxon>
        <taxon>Burkholderia</taxon>
        <taxon>Burkholderia cepacia complex</taxon>
    </lineage>
</organism>
<dbReference type="InterPro" id="IPR004045">
    <property type="entry name" value="Glutathione_S-Trfase_N"/>
</dbReference>
<evidence type="ECO:0000313" key="3">
    <source>
        <dbReference type="EMBL" id="KAB0684955.1"/>
    </source>
</evidence>
<dbReference type="RefSeq" id="WP_059543143.1">
    <property type="nucleotide sequence ID" value="NZ_CABVPO010000021.1"/>
</dbReference>
<dbReference type="EMBL" id="LPLZ01000064">
    <property type="protein sequence ID" value="KWN09719.1"/>
    <property type="molecule type" value="Genomic_DNA"/>
</dbReference>
<dbReference type="FunFam" id="1.20.1050.10:FF:000051">
    <property type="entry name" value="Glutathione S-transferase"/>
    <property type="match status" value="1"/>
</dbReference>
<dbReference type="KEGG" id="btei:WS51_03165"/>
<dbReference type="PROSITE" id="PS50404">
    <property type="entry name" value="GST_NTER"/>
    <property type="match status" value="1"/>
</dbReference>
<evidence type="ECO:0000259" key="2">
    <source>
        <dbReference type="PROSITE" id="PS50405"/>
    </source>
</evidence>
<comment type="caution">
    <text evidence="4">The sequence shown here is derived from an EMBL/GenBank/DDBJ whole genome shotgun (WGS) entry which is preliminary data.</text>
</comment>
<gene>
    <name evidence="3" type="ORF">F7R13_06530</name>
    <name evidence="4" type="ORF">WT83_21540</name>
</gene>
<dbReference type="PROSITE" id="PS50405">
    <property type="entry name" value="GST_CTER"/>
    <property type="match status" value="1"/>
</dbReference>
<dbReference type="Gene3D" id="3.40.30.10">
    <property type="entry name" value="Glutaredoxin"/>
    <property type="match status" value="1"/>
</dbReference>
<reference evidence="4 5" key="1">
    <citation type="submission" date="2015-11" db="EMBL/GenBank/DDBJ databases">
        <title>Expanding the genomic diversity of Burkholderia species for the development of highly accurate diagnostics.</title>
        <authorList>
            <person name="Sahl J."/>
            <person name="Keim P."/>
            <person name="Wagner D."/>
        </authorList>
    </citation>
    <scope>NUCLEOTIDE SEQUENCE [LARGE SCALE GENOMIC DNA]</scope>
    <source>
        <strain evidence="4 5">MSMB793WGS</strain>
    </source>
</reference>
<evidence type="ECO:0000259" key="1">
    <source>
        <dbReference type="PROSITE" id="PS50404"/>
    </source>
</evidence>
<dbReference type="Proteomes" id="UP000473571">
    <property type="component" value="Unassembled WGS sequence"/>
</dbReference>
<dbReference type="Gene3D" id="1.20.1050.10">
    <property type="match status" value="1"/>
</dbReference>
<dbReference type="Pfam" id="PF14497">
    <property type="entry name" value="GST_C_3"/>
    <property type="match status" value="1"/>
</dbReference>
<evidence type="ECO:0000313" key="4">
    <source>
        <dbReference type="EMBL" id="KWN09719.1"/>
    </source>
</evidence>
<proteinExistence type="predicted"/>
<accession>A0A104DCQ0</accession>
<dbReference type="GeneID" id="46197200"/>
<dbReference type="SUPFAM" id="SSF47616">
    <property type="entry name" value="GST C-terminal domain-like"/>
    <property type="match status" value="1"/>
</dbReference>
<dbReference type="InterPro" id="IPR036282">
    <property type="entry name" value="Glutathione-S-Trfase_C_sf"/>
</dbReference>
<dbReference type="GO" id="GO:0006749">
    <property type="term" value="P:glutathione metabolic process"/>
    <property type="evidence" value="ECO:0007669"/>
    <property type="project" value="TreeGrafter"/>
</dbReference>